<dbReference type="EMBL" id="CACTIH010000128">
    <property type="protein sequence ID" value="CAA2954804.1"/>
    <property type="molecule type" value="Genomic_DNA"/>
</dbReference>
<dbReference type="Pfam" id="PF08387">
    <property type="entry name" value="FBD"/>
    <property type="match status" value="1"/>
</dbReference>
<dbReference type="InterPro" id="IPR055357">
    <property type="entry name" value="LRR_At1g61320_AtMIF1"/>
</dbReference>
<comment type="caution">
    <text evidence="2">The sequence shown here is derived from an EMBL/GenBank/DDBJ whole genome shotgun (WGS) entry which is preliminary data.</text>
</comment>
<organism evidence="2 3">
    <name type="scientific">Olea europaea subsp. europaea</name>
    <dbReference type="NCBI Taxonomy" id="158383"/>
    <lineage>
        <taxon>Eukaryota</taxon>
        <taxon>Viridiplantae</taxon>
        <taxon>Streptophyta</taxon>
        <taxon>Embryophyta</taxon>
        <taxon>Tracheophyta</taxon>
        <taxon>Spermatophyta</taxon>
        <taxon>Magnoliopsida</taxon>
        <taxon>eudicotyledons</taxon>
        <taxon>Gunneridae</taxon>
        <taxon>Pentapetalae</taxon>
        <taxon>asterids</taxon>
        <taxon>lamiids</taxon>
        <taxon>Lamiales</taxon>
        <taxon>Oleaceae</taxon>
        <taxon>Oleeae</taxon>
        <taxon>Olea</taxon>
    </lineage>
</organism>
<dbReference type="InterPro" id="IPR006566">
    <property type="entry name" value="FBD"/>
</dbReference>
<name>A0A8S0PPZ4_OLEEU</name>
<dbReference type="InterPro" id="IPR053772">
    <property type="entry name" value="At1g61320/At1g61330-like"/>
</dbReference>
<keyword evidence="3" id="KW-1185">Reference proteome</keyword>
<feature type="domain" description="FBD" evidence="1">
    <location>
        <begin position="232"/>
        <end position="306"/>
    </location>
</feature>
<evidence type="ECO:0000259" key="1">
    <source>
        <dbReference type="SMART" id="SM00579"/>
    </source>
</evidence>
<dbReference type="PANTHER" id="PTHR34145">
    <property type="entry name" value="OS02G0105600 PROTEIN"/>
    <property type="match status" value="1"/>
</dbReference>
<protein>
    <recommendedName>
        <fullName evidence="1">FBD domain-containing protein</fullName>
    </recommendedName>
</protein>
<reference evidence="2 3" key="1">
    <citation type="submission" date="2019-12" db="EMBL/GenBank/DDBJ databases">
        <authorList>
            <person name="Alioto T."/>
            <person name="Alioto T."/>
            <person name="Gomez Garrido J."/>
        </authorList>
    </citation>
    <scope>NUCLEOTIDE SEQUENCE [LARGE SCALE GENOMIC DNA]</scope>
</reference>
<accession>A0A8S0PPZ4</accession>
<dbReference type="Proteomes" id="UP000594638">
    <property type="component" value="Unassembled WGS sequence"/>
</dbReference>
<gene>
    <name evidence="2" type="ORF">OLEA9_A051402</name>
</gene>
<dbReference type="SMART" id="SM00579">
    <property type="entry name" value="FBD"/>
    <property type="match status" value="1"/>
</dbReference>
<evidence type="ECO:0000313" key="3">
    <source>
        <dbReference type="Proteomes" id="UP000594638"/>
    </source>
</evidence>
<dbReference type="Pfam" id="PF23622">
    <property type="entry name" value="LRR_At1g61320_AtMIF1"/>
    <property type="match status" value="1"/>
</dbReference>
<evidence type="ECO:0000313" key="2">
    <source>
        <dbReference type="EMBL" id="CAA2954804.1"/>
    </source>
</evidence>
<dbReference type="Gramene" id="OE9A051402T1">
    <property type="protein sequence ID" value="OE9A051402C1"/>
    <property type="gene ID" value="OE9A051402"/>
</dbReference>
<dbReference type="AlphaFoldDB" id="A0A8S0PPZ4"/>
<sequence length="311" mass="35163">MFHNRCSLPNSQPFVERVTRTLETYRAGYMKKFTVDFMYNKCYASQVDNWISLAIRNKVEDLDLWLHLCSPIRPYKLPHHVHQAPSITNLSLQNCILGLNGAVAWKSLKSLSISTVDITEDAIEMILSAPYIQSHHILALPMAEEINLGPYCIQMLSMREMIGLQTPPMRWKILLLTAHLDEVDTPGIFRLLLNSLSIETLIVNRTCDGCSDLLLNSGVPAGGILCGISKVSVIVLSLLKTVKFTSYRGVRGLWLPTLELILYLLENASTLEKLNIVVSPGTDYRQDEETLLKLPRSSPHAEIIFRRQIVY</sequence>
<dbReference type="PANTHER" id="PTHR34145:SF68">
    <property type="entry name" value="FBD DOMAIN-CONTAINING PROTEIN"/>
    <property type="match status" value="1"/>
</dbReference>
<proteinExistence type="predicted"/>
<dbReference type="OrthoDB" id="1304294at2759"/>